<sequence>MTSPHNRRSPHSRRLRKIWVYVLGAAPLVLAGALWGVVIAARPHPPQAATGAWRPVPSVPPLLKLGVGGEAAFTAASLAKQPGPLLVVFTASWCVPCRTELPALHALASKMPLWAVLYHDSPERYSAALRHDHMASPFCHLRPDPEGAMALEWGVSGVPELFLLKRATPQAPLAVAWHGSGPLDGGSIQHILHLGLEGGDHDGT</sequence>
<name>A0A4Y6U9P2_9PROT</name>
<keyword evidence="2" id="KW-0812">Transmembrane</keyword>
<reference evidence="4 5" key="1">
    <citation type="submission" date="2019-03" db="EMBL/GenBank/DDBJ databases">
        <title>The complete genome sequence of Swingsia_sp. F3b2 LMG30590(T).</title>
        <authorList>
            <person name="Chua K.-O."/>
            <person name="Chan K.-G."/>
            <person name="See-Too W.-S."/>
        </authorList>
    </citation>
    <scope>NUCLEOTIDE SEQUENCE [LARGE SCALE GENOMIC DNA]</scope>
    <source>
        <strain evidence="4 5">F3b2</strain>
    </source>
</reference>
<dbReference type="Pfam" id="PF00085">
    <property type="entry name" value="Thioredoxin"/>
    <property type="match status" value="1"/>
</dbReference>
<evidence type="ECO:0000256" key="1">
    <source>
        <dbReference type="ARBA" id="ARBA00023284"/>
    </source>
</evidence>
<dbReference type="InterPro" id="IPR017937">
    <property type="entry name" value="Thioredoxin_CS"/>
</dbReference>
<dbReference type="EMBL" id="CP038231">
    <property type="protein sequence ID" value="QDH13750.1"/>
    <property type="molecule type" value="Genomic_DNA"/>
</dbReference>
<dbReference type="AlphaFoldDB" id="A0A4Y6U9P2"/>
<dbReference type="Proteomes" id="UP000318709">
    <property type="component" value="Chromosome"/>
</dbReference>
<evidence type="ECO:0000256" key="2">
    <source>
        <dbReference type="SAM" id="Phobius"/>
    </source>
</evidence>
<feature type="domain" description="Thioredoxin" evidence="3">
    <location>
        <begin position="77"/>
        <end position="165"/>
    </location>
</feature>
<evidence type="ECO:0000313" key="4">
    <source>
        <dbReference type="EMBL" id="QDH13750.1"/>
    </source>
</evidence>
<keyword evidence="5" id="KW-1185">Reference proteome</keyword>
<dbReference type="PROSITE" id="PS00194">
    <property type="entry name" value="THIOREDOXIN_1"/>
    <property type="match status" value="1"/>
</dbReference>
<evidence type="ECO:0000259" key="3">
    <source>
        <dbReference type="Pfam" id="PF00085"/>
    </source>
</evidence>
<dbReference type="KEGG" id="swf:E3E12_05620"/>
<protein>
    <recommendedName>
        <fullName evidence="3">Thioredoxin domain-containing protein</fullName>
    </recommendedName>
</protein>
<gene>
    <name evidence="4" type="ORF">E3E12_05620</name>
</gene>
<feature type="transmembrane region" description="Helical" evidence="2">
    <location>
        <begin position="20"/>
        <end position="41"/>
    </location>
</feature>
<evidence type="ECO:0000313" key="5">
    <source>
        <dbReference type="Proteomes" id="UP000318709"/>
    </source>
</evidence>
<keyword evidence="2" id="KW-1133">Transmembrane helix</keyword>
<keyword evidence="2" id="KW-0472">Membrane</keyword>
<organism evidence="4 5">
    <name type="scientific">Formicincola oecophyllae</name>
    <dbReference type="NCBI Taxonomy" id="2558361"/>
    <lineage>
        <taxon>Bacteria</taxon>
        <taxon>Pseudomonadati</taxon>
        <taxon>Pseudomonadota</taxon>
        <taxon>Alphaproteobacteria</taxon>
        <taxon>Acetobacterales</taxon>
        <taxon>Acetobacteraceae</taxon>
        <taxon>Formicincola</taxon>
    </lineage>
</organism>
<keyword evidence="1" id="KW-0676">Redox-active center</keyword>
<accession>A0A4Y6U9P2</accession>
<dbReference type="Gene3D" id="3.40.30.10">
    <property type="entry name" value="Glutaredoxin"/>
    <property type="match status" value="1"/>
</dbReference>
<dbReference type="SUPFAM" id="SSF52833">
    <property type="entry name" value="Thioredoxin-like"/>
    <property type="match status" value="1"/>
</dbReference>
<dbReference type="OrthoDB" id="9799347at2"/>
<dbReference type="InterPro" id="IPR036249">
    <property type="entry name" value="Thioredoxin-like_sf"/>
</dbReference>
<proteinExistence type="predicted"/>
<dbReference type="InterPro" id="IPR013766">
    <property type="entry name" value="Thioredoxin_domain"/>
</dbReference>